<protein>
    <submittedName>
        <fullName evidence="4">Uncharacterized protein</fullName>
    </submittedName>
</protein>
<keyword evidence="3" id="KW-0443">Lipid metabolism</keyword>
<dbReference type="PANTHER" id="PTHR45792:SF8">
    <property type="entry name" value="DIACYLGLYCEROL LIPASE-ALPHA"/>
    <property type="match status" value="1"/>
</dbReference>
<evidence type="ECO:0000256" key="1">
    <source>
        <dbReference type="ARBA" id="ARBA00022801"/>
    </source>
</evidence>
<evidence type="ECO:0000256" key="3">
    <source>
        <dbReference type="ARBA" id="ARBA00023098"/>
    </source>
</evidence>
<dbReference type="Proteomes" id="UP000008144">
    <property type="component" value="Chromosome 2"/>
</dbReference>
<reference evidence="4" key="4">
    <citation type="submission" date="2025-09" db="UniProtKB">
        <authorList>
            <consortium name="Ensembl"/>
        </authorList>
    </citation>
    <scope>IDENTIFICATION</scope>
</reference>
<dbReference type="HOGENOM" id="CLU_1786211_0_0_1"/>
<dbReference type="OMA" id="EIVYISW"/>
<sequence>MYYCNYAIASYGPLFYYIYNPLTGVCKMTQSCMCGHNGCCLSNQSSHYPLTYGDHCFNCKTNVVQLSLDDSGYIQDTEIVYISWNNDVYQQPFFVAIDHNKRSVVLTIRGTLSELDALTDAVASPISIPVEGNDGTWKGHKFREL</sequence>
<dbReference type="GeneTree" id="ENSGT00940000156486"/>
<proteinExistence type="predicted"/>
<dbReference type="Gene3D" id="3.40.50.1820">
    <property type="entry name" value="alpha/beta hydrolase"/>
    <property type="match status" value="1"/>
</dbReference>
<accession>F7AQW2</accession>
<keyword evidence="5" id="KW-1185">Reference proteome</keyword>
<dbReference type="PANTHER" id="PTHR45792">
    <property type="entry name" value="DIACYLGLYCEROL LIPASE HOMOLOG-RELATED"/>
    <property type="match status" value="1"/>
</dbReference>
<dbReference type="InParanoid" id="F7AQW2"/>
<evidence type="ECO:0000313" key="4">
    <source>
        <dbReference type="Ensembl" id="ENSCINP00000022117.2"/>
    </source>
</evidence>
<dbReference type="AlphaFoldDB" id="F7AQW2"/>
<dbReference type="InterPro" id="IPR052214">
    <property type="entry name" value="DAG_Lipase-Related"/>
</dbReference>
<dbReference type="InterPro" id="IPR029058">
    <property type="entry name" value="AB_hydrolase_fold"/>
</dbReference>
<evidence type="ECO:0000313" key="5">
    <source>
        <dbReference type="Proteomes" id="UP000008144"/>
    </source>
</evidence>
<dbReference type="EMBL" id="EAAA01001365">
    <property type="status" value="NOT_ANNOTATED_CDS"/>
    <property type="molecule type" value="Genomic_DNA"/>
</dbReference>
<dbReference type="GO" id="GO:0016042">
    <property type="term" value="P:lipid catabolic process"/>
    <property type="evidence" value="ECO:0007669"/>
    <property type="project" value="UniProtKB-KW"/>
</dbReference>
<dbReference type="Ensembl" id="ENSCINT00000022363.2">
    <property type="protein sequence ID" value="ENSCINP00000022117.2"/>
    <property type="gene ID" value="ENSCING00000006466.3"/>
</dbReference>
<keyword evidence="2" id="KW-0442">Lipid degradation</keyword>
<organism evidence="4 5">
    <name type="scientific">Ciona intestinalis</name>
    <name type="common">Transparent sea squirt</name>
    <name type="synonym">Ascidia intestinalis</name>
    <dbReference type="NCBI Taxonomy" id="7719"/>
    <lineage>
        <taxon>Eukaryota</taxon>
        <taxon>Metazoa</taxon>
        <taxon>Chordata</taxon>
        <taxon>Tunicata</taxon>
        <taxon>Ascidiacea</taxon>
        <taxon>Phlebobranchia</taxon>
        <taxon>Cionidae</taxon>
        <taxon>Ciona</taxon>
    </lineage>
</organism>
<reference evidence="4" key="2">
    <citation type="journal article" date="2008" name="Genome Biol.">
        <title>Improved genome assembly and evidence-based global gene model set for the chordate Ciona intestinalis: new insight into intron and operon populations.</title>
        <authorList>
            <person name="Satou Y."/>
            <person name="Mineta K."/>
            <person name="Ogasawara M."/>
            <person name="Sasakura Y."/>
            <person name="Shoguchi E."/>
            <person name="Ueno K."/>
            <person name="Yamada L."/>
            <person name="Matsumoto J."/>
            <person name="Wasserscheid J."/>
            <person name="Dewar K."/>
            <person name="Wiley G.B."/>
            <person name="Macmil S.L."/>
            <person name="Roe B.A."/>
            <person name="Zeller R.W."/>
            <person name="Hastings K.E."/>
            <person name="Lemaire P."/>
            <person name="Lindquist E."/>
            <person name="Endo T."/>
            <person name="Hotta K."/>
            <person name="Inaba K."/>
        </authorList>
    </citation>
    <scope>NUCLEOTIDE SEQUENCE [LARGE SCALE GENOMIC DNA]</scope>
    <source>
        <strain evidence="4">wild type</strain>
    </source>
</reference>
<name>F7AQW2_CIOIN</name>
<reference evidence="5" key="1">
    <citation type="journal article" date="2002" name="Science">
        <title>The draft genome of Ciona intestinalis: insights into chordate and vertebrate origins.</title>
        <authorList>
            <person name="Dehal P."/>
            <person name="Satou Y."/>
            <person name="Campbell R.K."/>
            <person name="Chapman J."/>
            <person name="Degnan B."/>
            <person name="De Tomaso A."/>
            <person name="Davidson B."/>
            <person name="Di Gregorio A."/>
            <person name="Gelpke M."/>
            <person name="Goodstein D.M."/>
            <person name="Harafuji N."/>
            <person name="Hastings K.E."/>
            <person name="Ho I."/>
            <person name="Hotta K."/>
            <person name="Huang W."/>
            <person name="Kawashima T."/>
            <person name="Lemaire P."/>
            <person name="Martinez D."/>
            <person name="Meinertzhagen I.A."/>
            <person name="Necula S."/>
            <person name="Nonaka M."/>
            <person name="Putnam N."/>
            <person name="Rash S."/>
            <person name="Saiga H."/>
            <person name="Satake M."/>
            <person name="Terry A."/>
            <person name="Yamada L."/>
            <person name="Wang H.G."/>
            <person name="Awazu S."/>
            <person name="Azumi K."/>
            <person name="Boore J."/>
            <person name="Branno M."/>
            <person name="Chin-Bow S."/>
            <person name="DeSantis R."/>
            <person name="Doyle S."/>
            <person name="Francino P."/>
            <person name="Keys D.N."/>
            <person name="Haga S."/>
            <person name="Hayashi H."/>
            <person name="Hino K."/>
            <person name="Imai K.S."/>
            <person name="Inaba K."/>
            <person name="Kano S."/>
            <person name="Kobayashi K."/>
            <person name="Kobayashi M."/>
            <person name="Lee B.I."/>
            <person name="Makabe K.W."/>
            <person name="Manohar C."/>
            <person name="Matassi G."/>
            <person name="Medina M."/>
            <person name="Mochizuki Y."/>
            <person name="Mount S."/>
            <person name="Morishita T."/>
            <person name="Miura S."/>
            <person name="Nakayama A."/>
            <person name="Nishizaka S."/>
            <person name="Nomoto H."/>
            <person name="Ohta F."/>
            <person name="Oishi K."/>
            <person name="Rigoutsos I."/>
            <person name="Sano M."/>
            <person name="Sasaki A."/>
            <person name="Sasakura Y."/>
            <person name="Shoguchi E."/>
            <person name="Shin-i T."/>
            <person name="Spagnuolo A."/>
            <person name="Stainier D."/>
            <person name="Suzuki M.M."/>
            <person name="Tassy O."/>
            <person name="Takatori N."/>
            <person name="Tokuoka M."/>
            <person name="Yagi K."/>
            <person name="Yoshizaki F."/>
            <person name="Wada S."/>
            <person name="Zhang C."/>
            <person name="Hyatt P.D."/>
            <person name="Larimer F."/>
            <person name="Detter C."/>
            <person name="Doggett N."/>
            <person name="Glavina T."/>
            <person name="Hawkins T."/>
            <person name="Richardson P."/>
            <person name="Lucas S."/>
            <person name="Kohara Y."/>
            <person name="Levine M."/>
            <person name="Satoh N."/>
            <person name="Rokhsar D.S."/>
        </authorList>
    </citation>
    <scope>NUCLEOTIDE SEQUENCE [LARGE SCALE GENOMIC DNA]</scope>
</reference>
<dbReference type="SUPFAM" id="SSF53474">
    <property type="entry name" value="alpha/beta-Hydrolases"/>
    <property type="match status" value="1"/>
</dbReference>
<dbReference type="GO" id="GO:0016787">
    <property type="term" value="F:hydrolase activity"/>
    <property type="evidence" value="ECO:0007669"/>
    <property type="project" value="UniProtKB-KW"/>
</dbReference>
<keyword evidence="1" id="KW-0378">Hydrolase</keyword>
<evidence type="ECO:0000256" key="2">
    <source>
        <dbReference type="ARBA" id="ARBA00022963"/>
    </source>
</evidence>
<reference evidence="4" key="3">
    <citation type="submission" date="2025-08" db="UniProtKB">
        <authorList>
            <consortium name="Ensembl"/>
        </authorList>
    </citation>
    <scope>IDENTIFICATION</scope>
</reference>